<dbReference type="AlphaFoldDB" id="A1BI81"/>
<dbReference type="EMBL" id="CP000492">
    <property type="protein sequence ID" value="ABL66108.1"/>
    <property type="molecule type" value="Genomic_DNA"/>
</dbReference>
<dbReference type="Proteomes" id="UP000008701">
    <property type="component" value="Chromosome"/>
</dbReference>
<dbReference type="STRING" id="290317.Cpha266_2096"/>
<dbReference type="GO" id="GO:0003677">
    <property type="term" value="F:DNA binding"/>
    <property type="evidence" value="ECO:0007669"/>
    <property type="project" value="UniProtKB-KW"/>
</dbReference>
<dbReference type="InterPro" id="IPR041468">
    <property type="entry name" value="HTH_ParB/Spo0J"/>
</dbReference>
<sequence>MAMLKKALGKGLKALIPDEGFSSDPKQEVHEPLLDGVVGSLPVEKIRANPFQPRKTFDETALEELKNSIIENGVIQPVTVCRDGEGYQLISGERRLRAVTQAGFKFIPAYIIDAHEDSSKLELALIENIQREDLNAIEVALALKSLTTKCSLTQDEIAQKVGKNRSTVSNFLRLLKLPMAIQDSIRNREISSGHARALINLPGEQQQLKVWKQILARQLSVRQTEALVNGMFRDQEKQVPGKPEDRSPQLGLIETRLRDRFATKVKIIEKRAGKGEIHIQYFSPDDLERILDIVGD</sequence>
<evidence type="ECO:0000256" key="1">
    <source>
        <dbReference type="ARBA" id="ARBA00006295"/>
    </source>
</evidence>
<dbReference type="eggNOG" id="COG1475">
    <property type="taxonomic scope" value="Bacteria"/>
</dbReference>
<dbReference type="GO" id="GO:0007059">
    <property type="term" value="P:chromosome segregation"/>
    <property type="evidence" value="ECO:0007669"/>
    <property type="project" value="UniProtKB-KW"/>
</dbReference>
<dbReference type="FunFam" id="1.10.10.2830:FF:000001">
    <property type="entry name" value="Chromosome partitioning protein ParB"/>
    <property type="match status" value="1"/>
</dbReference>
<name>A1BI81_CHLPD</name>
<protein>
    <submittedName>
        <fullName evidence="5">Chromosome segregation DNA-binding protein</fullName>
    </submittedName>
</protein>
<feature type="domain" description="ParB-like N-terminal" evidence="4">
    <location>
        <begin position="39"/>
        <end position="129"/>
    </location>
</feature>
<dbReference type="InterPro" id="IPR004437">
    <property type="entry name" value="ParB/RepB/Spo0J"/>
</dbReference>
<dbReference type="NCBIfam" id="TIGR00180">
    <property type="entry name" value="parB_part"/>
    <property type="match status" value="1"/>
</dbReference>
<dbReference type="Gene3D" id="3.90.1530.30">
    <property type="match status" value="1"/>
</dbReference>
<evidence type="ECO:0000256" key="3">
    <source>
        <dbReference type="ARBA" id="ARBA00023125"/>
    </source>
</evidence>
<evidence type="ECO:0000313" key="6">
    <source>
        <dbReference type="Proteomes" id="UP000008701"/>
    </source>
</evidence>
<evidence type="ECO:0000259" key="4">
    <source>
        <dbReference type="SMART" id="SM00470"/>
    </source>
</evidence>
<dbReference type="InterPro" id="IPR036086">
    <property type="entry name" value="ParB/Sulfiredoxin_sf"/>
</dbReference>
<dbReference type="FunFam" id="3.90.1530.30:FF:000001">
    <property type="entry name" value="Chromosome partitioning protein ParB"/>
    <property type="match status" value="1"/>
</dbReference>
<dbReference type="SUPFAM" id="SSF110849">
    <property type="entry name" value="ParB/Sulfiredoxin"/>
    <property type="match status" value="1"/>
</dbReference>
<dbReference type="SUPFAM" id="SSF109709">
    <property type="entry name" value="KorB DNA-binding domain-like"/>
    <property type="match status" value="1"/>
</dbReference>
<dbReference type="GO" id="GO:0045881">
    <property type="term" value="P:positive regulation of sporulation resulting in formation of a cellular spore"/>
    <property type="evidence" value="ECO:0007669"/>
    <property type="project" value="TreeGrafter"/>
</dbReference>
<dbReference type="KEGG" id="cph:Cpha266_2096"/>
<reference evidence="5 6" key="1">
    <citation type="submission" date="2006-12" db="EMBL/GenBank/DDBJ databases">
        <title>Complete sequence of Chlorobium phaeobacteroides DSM 266.</title>
        <authorList>
            <consortium name="US DOE Joint Genome Institute"/>
            <person name="Copeland A."/>
            <person name="Lucas S."/>
            <person name="Lapidus A."/>
            <person name="Barry K."/>
            <person name="Detter J.C."/>
            <person name="Glavina del Rio T."/>
            <person name="Hammon N."/>
            <person name="Israni S."/>
            <person name="Pitluck S."/>
            <person name="Goltsman E."/>
            <person name="Schmutz J."/>
            <person name="Larimer F."/>
            <person name="Land M."/>
            <person name="Hauser L."/>
            <person name="Mikhailova N."/>
            <person name="Li T."/>
            <person name="Overmann J."/>
            <person name="Bryant D.A."/>
            <person name="Richardson P."/>
        </authorList>
    </citation>
    <scope>NUCLEOTIDE SEQUENCE [LARGE SCALE GENOMIC DNA]</scope>
    <source>
        <strain evidence="5 6">DSM 266</strain>
    </source>
</reference>
<dbReference type="PANTHER" id="PTHR33375:SF1">
    <property type="entry name" value="CHROMOSOME-PARTITIONING PROTEIN PARB-RELATED"/>
    <property type="match status" value="1"/>
</dbReference>
<organism evidence="5 6">
    <name type="scientific">Chlorobium phaeobacteroides (strain DSM 266 / SMG 266 / 2430)</name>
    <dbReference type="NCBI Taxonomy" id="290317"/>
    <lineage>
        <taxon>Bacteria</taxon>
        <taxon>Pseudomonadati</taxon>
        <taxon>Chlorobiota</taxon>
        <taxon>Chlorobiia</taxon>
        <taxon>Chlorobiales</taxon>
        <taxon>Chlorobiaceae</taxon>
        <taxon>Chlorobium/Pelodictyon group</taxon>
        <taxon>Chlorobium</taxon>
    </lineage>
</organism>
<dbReference type="InterPro" id="IPR050336">
    <property type="entry name" value="Chromosome_partition/occlusion"/>
</dbReference>
<accession>A1BI81</accession>
<dbReference type="Pfam" id="PF02195">
    <property type="entry name" value="ParB_N"/>
    <property type="match status" value="1"/>
</dbReference>
<evidence type="ECO:0000256" key="2">
    <source>
        <dbReference type="ARBA" id="ARBA00022829"/>
    </source>
</evidence>
<gene>
    <name evidence="5" type="ordered locus">Cpha266_2096</name>
</gene>
<keyword evidence="3 5" id="KW-0238">DNA-binding</keyword>
<dbReference type="InterPro" id="IPR057240">
    <property type="entry name" value="ParB_dimer_C"/>
</dbReference>
<dbReference type="InterPro" id="IPR003115">
    <property type="entry name" value="ParB_N"/>
</dbReference>
<evidence type="ECO:0000313" key="5">
    <source>
        <dbReference type="EMBL" id="ABL66108.1"/>
    </source>
</evidence>
<dbReference type="CDD" id="cd16393">
    <property type="entry name" value="SPO0J_N"/>
    <property type="match status" value="1"/>
</dbReference>
<keyword evidence="6" id="KW-1185">Reference proteome</keyword>
<dbReference type="Pfam" id="PF23552">
    <property type="entry name" value="ParB_C"/>
    <property type="match status" value="1"/>
</dbReference>
<proteinExistence type="inferred from homology"/>
<dbReference type="PANTHER" id="PTHR33375">
    <property type="entry name" value="CHROMOSOME-PARTITIONING PROTEIN PARB-RELATED"/>
    <property type="match status" value="1"/>
</dbReference>
<comment type="similarity">
    <text evidence="1">Belongs to the ParB family.</text>
</comment>
<dbReference type="HOGENOM" id="CLU_023853_0_0_10"/>
<dbReference type="Gene3D" id="1.10.10.2830">
    <property type="match status" value="1"/>
</dbReference>
<dbReference type="SMART" id="SM00470">
    <property type="entry name" value="ParB"/>
    <property type="match status" value="1"/>
</dbReference>
<dbReference type="GO" id="GO:0005694">
    <property type="term" value="C:chromosome"/>
    <property type="evidence" value="ECO:0007669"/>
    <property type="project" value="TreeGrafter"/>
</dbReference>
<keyword evidence="2" id="KW-0159">Chromosome partition</keyword>
<dbReference type="Pfam" id="PF17762">
    <property type="entry name" value="HTH_ParB"/>
    <property type="match status" value="1"/>
</dbReference>